<organism evidence="2">
    <name type="scientific">Anopheles coluzzii</name>
    <name type="common">African malaria mosquito</name>
    <dbReference type="NCBI Taxonomy" id="1518534"/>
    <lineage>
        <taxon>Eukaryota</taxon>
        <taxon>Metazoa</taxon>
        <taxon>Ecdysozoa</taxon>
        <taxon>Arthropoda</taxon>
        <taxon>Hexapoda</taxon>
        <taxon>Insecta</taxon>
        <taxon>Pterygota</taxon>
        <taxon>Neoptera</taxon>
        <taxon>Endopterygota</taxon>
        <taxon>Diptera</taxon>
        <taxon>Nematocera</taxon>
        <taxon>Culicoidea</taxon>
        <taxon>Culicidae</taxon>
        <taxon>Anophelinae</taxon>
        <taxon>Anopheles</taxon>
    </lineage>
</organism>
<keyword evidence="1" id="KW-0472">Membrane</keyword>
<sequence length="541" mass="57174">MTSPGGGIGGTFSTFAGDGGLGGAAGDFIFSLPSGAPTALSLLRRAAAQARTGRRFLPAVASASGAGGFGWAAGGAAGCFFAFSCCWRAVPSRDVTGGSISLGCCLARFSGVLAGLVEGVRLRMVRLTVAVRGDRPTTMLIRHWSGVLYVLLDLRERERKTVCNQSPHFRHVRHVTYLCAVDSALDCFSFVLPRCCCCCCACWRRYRLTFCTISRTSASSSSSEEANSDESLSRWAAAVDADAGANATFTATAFPARSDVTGGCFMRTVRFFAVVRGDFVLMAMVAVAAPTPGSVFLALLVGLRLPAYFGSACSRFCLSFSTSAIRLRTSSWWIASRTCWSKLDQLIERMRFHSSSAPGSTLRFWADGCAGAADSSVGWAGSAVGVGSAFSTTCCCSIAPISAYAWASGFESSGGAAASTSWLAFASGSSVSTGRLCSVAGVLSEPTISVRISTFWPIVTSSCWYASVMGGRQLSTTLPSLSFTTYSNIGWTSTYSRTTSCRLRSGAVRYMQPRGHRRMWGRNGLALENSSATCARRCSIR</sequence>
<evidence type="ECO:0000256" key="1">
    <source>
        <dbReference type="SAM" id="Phobius"/>
    </source>
</evidence>
<protein>
    <submittedName>
        <fullName evidence="2">Uncharacterized protein</fullName>
    </submittedName>
</protein>
<accession>A0A8W7PVB7</accession>
<feature type="transmembrane region" description="Helical" evidence="1">
    <location>
        <begin position="59"/>
        <end position="83"/>
    </location>
</feature>
<name>A0A8W7PVB7_ANOCL</name>
<keyword evidence="1" id="KW-1133">Transmembrane helix</keyword>
<feature type="transmembrane region" description="Helical" evidence="1">
    <location>
        <begin position="95"/>
        <end position="117"/>
    </location>
</feature>
<reference evidence="2" key="1">
    <citation type="submission" date="2022-08" db="UniProtKB">
        <authorList>
            <consortium name="EnsemblMetazoa"/>
        </authorList>
    </citation>
    <scope>IDENTIFICATION</scope>
</reference>
<evidence type="ECO:0000313" key="2">
    <source>
        <dbReference type="EnsemblMetazoa" id="ACOM037829-PA.1"/>
    </source>
</evidence>
<feature type="transmembrane region" description="Helical" evidence="1">
    <location>
        <begin position="279"/>
        <end position="301"/>
    </location>
</feature>
<dbReference type="Proteomes" id="UP000075882">
    <property type="component" value="Unassembled WGS sequence"/>
</dbReference>
<dbReference type="EnsemblMetazoa" id="ACOM037829-RA">
    <property type="protein sequence ID" value="ACOM037829-PA.1"/>
    <property type="gene ID" value="ACOM037829"/>
</dbReference>
<keyword evidence="1" id="KW-0812">Transmembrane</keyword>
<proteinExistence type="predicted"/>
<dbReference type="AlphaFoldDB" id="A0A8W7PVB7"/>